<keyword evidence="10" id="KW-1185">Reference proteome</keyword>
<dbReference type="EMBL" id="RQXW01000007">
    <property type="protein sequence ID" value="RTE66020.1"/>
    <property type="molecule type" value="Genomic_DNA"/>
</dbReference>
<evidence type="ECO:0000256" key="5">
    <source>
        <dbReference type="ARBA" id="ARBA00022989"/>
    </source>
</evidence>
<evidence type="ECO:0000256" key="3">
    <source>
        <dbReference type="ARBA" id="ARBA00022475"/>
    </source>
</evidence>
<evidence type="ECO:0000313" key="10">
    <source>
        <dbReference type="Proteomes" id="UP000283087"/>
    </source>
</evidence>
<name>A0A430KRC3_9GAMM</name>
<gene>
    <name evidence="9" type="ORF">EH243_10090</name>
</gene>
<keyword evidence="7" id="KW-0813">Transport</keyword>
<dbReference type="GO" id="GO:0022857">
    <property type="term" value="F:transmembrane transporter activity"/>
    <property type="evidence" value="ECO:0007669"/>
    <property type="project" value="InterPro"/>
</dbReference>
<protein>
    <submittedName>
        <fullName evidence="9">Biopolymer transporter ExbD</fullName>
    </submittedName>
</protein>
<dbReference type="Proteomes" id="UP000283087">
    <property type="component" value="Unassembled WGS sequence"/>
</dbReference>
<evidence type="ECO:0000256" key="7">
    <source>
        <dbReference type="RuleBase" id="RU003879"/>
    </source>
</evidence>
<evidence type="ECO:0000256" key="4">
    <source>
        <dbReference type="ARBA" id="ARBA00022692"/>
    </source>
</evidence>
<dbReference type="PANTHER" id="PTHR30558">
    <property type="entry name" value="EXBD MEMBRANE COMPONENT OF PMF-DRIVEN MACROMOLECULE IMPORT SYSTEM"/>
    <property type="match status" value="1"/>
</dbReference>
<sequence length="134" mass="14668">MNVLLEVTPRTSQSISITPLIDVVFILLLFFMLSSTFSKTRQLELEASAPGTQSSDTPSHNIRLLPDNNVELDGTLYAIDADTFAQHLNTMAENKASVTLAAVSSVRVQKTIRLIDRLRSVGITQLDLSPSVKP</sequence>
<keyword evidence="5 8" id="KW-1133">Transmembrane helix</keyword>
<comment type="similarity">
    <text evidence="2 7">Belongs to the ExbD/TolR family.</text>
</comment>
<keyword evidence="3" id="KW-1003">Cell membrane</keyword>
<keyword evidence="6 8" id="KW-0472">Membrane</keyword>
<evidence type="ECO:0000256" key="6">
    <source>
        <dbReference type="ARBA" id="ARBA00023136"/>
    </source>
</evidence>
<proteinExistence type="inferred from homology"/>
<reference evidence="9 10" key="1">
    <citation type="submission" date="2018-11" db="EMBL/GenBank/DDBJ databases">
        <title>The draft genome sequence of Amphritea opalescens ANRC-JH13T.</title>
        <authorList>
            <person name="Fang Z."/>
            <person name="Zhang Y."/>
            <person name="Han X."/>
        </authorList>
    </citation>
    <scope>NUCLEOTIDE SEQUENCE [LARGE SCALE GENOMIC DNA]</scope>
    <source>
        <strain evidence="9 10">ANRC-JH13</strain>
    </source>
</reference>
<dbReference type="InterPro" id="IPR003400">
    <property type="entry name" value="ExbD"/>
</dbReference>
<dbReference type="PANTHER" id="PTHR30558:SF7">
    <property type="entry name" value="TOL-PAL SYSTEM PROTEIN TOLR"/>
    <property type="match status" value="1"/>
</dbReference>
<accession>A0A430KRC3</accession>
<keyword evidence="4 7" id="KW-0812">Transmembrane</keyword>
<dbReference type="Pfam" id="PF02472">
    <property type="entry name" value="ExbD"/>
    <property type="match status" value="1"/>
</dbReference>
<dbReference type="OrthoDB" id="9851673at2"/>
<feature type="transmembrane region" description="Helical" evidence="8">
    <location>
        <begin position="12"/>
        <end position="33"/>
    </location>
</feature>
<comment type="subcellular location">
    <subcellularLocation>
        <location evidence="1">Cell membrane</location>
        <topology evidence="1">Single-pass membrane protein</topology>
    </subcellularLocation>
    <subcellularLocation>
        <location evidence="7">Cell membrane</location>
        <topology evidence="7">Single-pass type II membrane protein</topology>
    </subcellularLocation>
</comment>
<evidence type="ECO:0000256" key="1">
    <source>
        <dbReference type="ARBA" id="ARBA00004162"/>
    </source>
</evidence>
<comment type="caution">
    <text evidence="9">The sequence shown here is derived from an EMBL/GenBank/DDBJ whole genome shotgun (WGS) entry which is preliminary data.</text>
</comment>
<dbReference type="GO" id="GO:0015031">
    <property type="term" value="P:protein transport"/>
    <property type="evidence" value="ECO:0007669"/>
    <property type="project" value="UniProtKB-KW"/>
</dbReference>
<evidence type="ECO:0000256" key="8">
    <source>
        <dbReference type="SAM" id="Phobius"/>
    </source>
</evidence>
<dbReference type="AlphaFoldDB" id="A0A430KRC3"/>
<organism evidence="9 10">
    <name type="scientific">Amphritea opalescens</name>
    <dbReference type="NCBI Taxonomy" id="2490544"/>
    <lineage>
        <taxon>Bacteria</taxon>
        <taxon>Pseudomonadati</taxon>
        <taxon>Pseudomonadota</taxon>
        <taxon>Gammaproteobacteria</taxon>
        <taxon>Oceanospirillales</taxon>
        <taxon>Oceanospirillaceae</taxon>
        <taxon>Amphritea</taxon>
    </lineage>
</organism>
<keyword evidence="7" id="KW-0653">Protein transport</keyword>
<evidence type="ECO:0000256" key="2">
    <source>
        <dbReference type="ARBA" id="ARBA00005811"/>
    </source>
</evidence>
<dbReference type="GO" id="GO:0005886">
    <property type="term" value="C:plasma membrane"/>
    <property type="evidence" value="ECO:0007669"/>
    <property type="project" value="UniProtKB-SubCell"/>
</dbReference>
<evidence type="ECO:0000313" key="9">
    <source>
        <dbReference type="EMBL" id="RTE66020.1"/>
    </source>
</evidence>